<feature type="region of interest" description="Disordered" evidence="1">
    <location>
        <begin position="1"/>
        <end position="37"/>
    </location>
</feature>
<feature type="compositionally biased region" description="Polar residues" evidence="1">
    <location>
        <begin position="20"/>
        <end position="29"/>
    </location>
</feature>
<evidence type="ECO:0000313" key="2">
    <source>
        <dbReference type="EMBL" id="MPN07933.1"/>
    </source>
</evidence>
<dbReference type="EMBL" id="VSSQ01053942">
    <property type="protein sequence ID" value="MPN07933.1"/>
    <property type="molecule type" value="Genomic_DNA"/>
</dbReference>
<evidence type="ECO:0000256" key="1">
    <source>
        <dbReference type="SAM" id="MobiDB-lite"/>
    </source>
</evidence>
<dbReference type="AlphaFoldDB" id="A0A645F624"/>
<comment type="caution">
    <text evidence="2">The sequence shown here is derived from an EMBL/GenBank/DDBJ whole genome shotgun (WGS) entry which is preliminary data.</text>
</comment>
<accession>A0A645F624</accession>
<name>A0A645F624_9ZZZZ</name>
<feature type="compositionally biased region" description="Basic and acidic residues" evidence="1">
    <location>
        <begin position="1"/>
        <end position="10"/>
    </location>
</feature>
<reference evidence="2" key="1">
    <citation type="submission" date="2019-08" db="EMBL/GenBank/DDBJ databases">
        <authorList>
            <person name="Kucharzyk K."/>
            <person name="Murdoch R.W."/>
            <person name="Higgins S."/>
            <person name="Loffler F."/>
        </authorList>
    </citation>
    <scope>NUCLEOTIDE SEQUENCE</scope>
</reference>
<organism evidence="2">
    <name type="scientific">bioreactor metagenome</name>
    <dbReference type="NCBI Taxonomy" id="1076179"/>
    <lineage>
        <taxon>unclassified sequences</taxon>
        <taxon>metagenomes</taxon>
        <taxon>ecological metagenomes</taxon>
    </lineage>
</organism>
<protein>
    <submittedName>
        <fullName evidence="2">Uncharacterized protein</fullName>
    </submittedName>
</protein>
<sequence length="79" mass="9094">MKRINDDKAHHPVMCKMDPDSQNRSQTPSHEMKGLGNEIPRLTFRIETLTSPFSHKKASFAVYQQGSLFFRGELGRDFV</sequence>
<gene>
    <name evidence="2" type="ORF">SDC9_155206</name>
</gene>
<proteinExistence type="predicted"/>